<dbReference type="InterPro" id="IPR015943">
    <property type="entry name" value="WD40/YVTN_repeat-like_dom_sf"/>
</dbReference>
<proteinExistence type="predicted"/>
<keyword evidence="3 4" id="KW-0597">Phosphoprotein</keyword>
<evidence type="ECO:0000256" key="3">
    <source>
        <dbReference type="ARBA" id="ARBA00022553"/>
    </source>
</evidence>
<evidence type="ECO:0000256" key="2">
    <source>
        <dbReference type="ARBA" id="ARBA00012438"/>
    </source>
</evidence>
<dbReference type="SUPFAM" id="SSF55874">
    <property type="entry name" value="ATPase domain of HSP90 chaperone/DNA topoisomerase II/histidine kinase"/>
    <property type="match status" value="1"/>
</dbReference>
<dbReference type="SMART" id="SM00448">
    <property type="entry name" value="REC"/>
    <property type="match status" value="1"/>
</dbReference>
<dbReference type="PRINTS" id="PR00344">
    <property type="entry name" value="BCTRLSENSOR"/>
</dbReference>
<feature type="modified residue" description="4-aspartylphosphate" evidence="4">
    <location>
        <position position="1139"/>
    </location>
</feature>
<keyword evidence="9" id="KW-1185">Reference proteome</keyword>
<dbReference type="CDD" id="cd00082">
    <property type="entry name" value="HisKA"/>
    <property type="match status" value="1"/>
</dbReference>
<dbReference type="EC" id="2.7.13.3" evidence="2"/>
<dbReference type="InterPro" id="IPR011110">
    <property type="entry name" value="Reg_prop"/>
</dbReference>
<dbReference type="InterPro" id="IPR011123">
    <property type="entry name" value="Y_Y_Y"/>
</dbReference>
<dbReference type="CDD" id="cd17546">
    <property type="entry name" value="REC_hyHK_CKI1_RcsC-like"/>
    <property type="match status" value="1"/>
</dbReference>
<dbReference type="InterPro" id="IPR013783">
    <property type="entry name" value="Ig-like_fold"/>
</dbReference>
<dbReference type="InterPro" id="IPR036890">
    <property type="entry name" value="HATPase_C_sf"/>
</dbReference>
<dbReference type="Pfam" id="PF00072">
    <property type="entry name" value="Response_reg"/>
    <property type="match status" value="1"/>
</dbReference>
<evidence type="ECO:0000259" key="7">
    <source>
        <dbReference type="PROSITE" id="PS50110"/>
    </source>
</evidence>
<dbReference type="PROSITE" id="PS50109">
    <property type="entry name" value="HIS_KIN"/>
    <property type="match status" value="1"/>
</dbReference>
<dbReference type="EMBL" id="JMCB01000006">
    <property type="protein sequence ID" value="KFE68038.1"/>
    <property type="molecule type" value="Genomic_DNA"/>
</dbReference>
<sequence>MLAMGTRRQGRRGGRRLLGLWFVLALGLGTPSFALEPGRSLSQYNHESWRSENGLPQNSVLCAEQTADGYLWFGTYEGLARFDGTRFTTFDQRTSPEMGQREIHALVEDDAAVLWVGTSQGLFRYERGQLRRPPEAAALANVPIVGLAADGQDVWISSPLGVMRAPSSGQRAWRRYSVDEGLPVKGTGPIVVDGSGGAWVGAGQGLARITDDSVDMLFLPPGESPIKPLYVLSLWLSREGTLWIGTNQGLLALREGQFTRYGPEQGMPNVAVGELREDRDGNLWIGTYQGLLRRTGETFSAVTASKELAHALVASLLEDRDGHLWIGTGTDGLHRLSNGPFIPIGAPEGSVLENVRMVLETPDGTLWMASNSQGLERMKDGVIRRVGAEEGLLEDRIRTLALGSDGALWVGTSSGAYYQQGGRFVPLGTESGMPPGAVIFAMVPEPDGDMWFSTSEGLAWLSNGRVTLYPPEKGTPADAATALVREESGVLWYGTKKGLVRFDRGTLTRFTTQEGLAGNVIMSLFVDAHGTLWVGTSTGLSRWKDGRFASVTAAQGLPDETIFNLLLDAEGFFWMSSNKGVSRVSRHELEAVADGKLPRVSGVLFDERDGMRAGECNAGLPSGWETRDGRMWFANLRGAMMVNTKDVRLRHSPPHPRIEEVRVQGQPVPLSGLLELEPEQQDVDIRFTAFVKEGAPRVQFRYMLEGHDRAWVEAEGRRVATYTRLPPGRYTFRVQAMDRTGNWVAPGAVLEVVLRAWFYQSAWFYGLCALGAGGMAAGIYAWRVGRLKRRERWLQARVEERTQELARANEELDANLRTLRATQVQLVQAGKMAAVGTLAAGVGHEINNPLSYIVSNLEHSCEETETLAQLAESSEPLRERLRDMHQVLREALMGADRVRRIVRDLKTFSRQDDDARGPVDLRAVMDSAAKMAAGELRPRAQLTREYAAEVPPVEGNEARLSQVFLNLIINAAQALPEGRPEQHEVRLVLKHGAQGEVVAEVRDTGCGIPPEVLGRIFDPFFTTKPVGVGTGLGLALCHAFVTSMGGRIEVESQVGKGTVFRVALPRSSSQLDRVQRSAPVQAGTVERGQVLVVDDDPLVSAALRRTLAKDHEVEVVVSARRALEMLCSPKAHYDVILCDLMMPEMTGMELYAQLVRAAPEQARRMVFITGGAYTPAAKEFLEQVSNPRVEKPFDPERLRELIREGVKRAHAGLTGQAA</sequence>
<dbReference type="InterPro" id="IPR004358">
    <property type="entry name" value="Sig_transdc_His_kin-like_C"/>
</dbReference>
<feature type="coiled-coil region" evidence="5">
    <location>
        <begin position="795"/>
        <end position="822"/>
    </location>
</feature>
<dbReference type="InterPro" id="IPR003661">
    <property type="entry name" value="HisK_dim/P_dom"/>
</dbReference>
<protein>
    <recommendedName>
        <fullName evidence="2">histidine kinase</fullName>
        <ecNumber evidence="2">2.7.13.3</ecNumber>
    </recommendedName>
</protein>
<dbReference type="InterPro" id="IPR011006">
    <property type="entry name" value="CheY-like_superfamily"/>
</dbReference>
<dbReference type="InterPro" id="IPR005467">
    <property type="entry name" value="His_kinase_dom"/>
</dbReference>
<evidence type="ECO:0000256" key="1">
    <source>
        <dbReference type="ARBA" id="ARBA00000085"/>
    </source>
</evidence>
<name>A0A085WK25_9BACT</name>
<dbReference type="Proteomes" id="UP000028725">
    <property type="component" value="Unassembled WGS sequence"/>
</dbReference>
<evidence type="ECO:0000256" key="5">
    <source>
        <dbReference type="SAM" id="Coils"/>
    </source>
</evidence>
<dbReference type="Gene3D" id="3.30.565.10">
    <property type="entry name" value="Histidine kinase-like ATPase, C-terminal domain"/>
    <property type="match status" value="1"/>
</dbReference>
<dbReference type="PANTHER" id="PTHR43547:SF2">
    <property type="entry name" value="HYBRID SIGNAL TRANSDUCTION HISTIDINE KINASE C"/>
    <property type="match status" value="1"/>
</dbReference>
<evidence type="ECO:0000313" key="8">
    <source>
        <dbReference type="EMBL" id="KFE68038.1"/>
    </source>
</evidence>
<dbReference type="InterPro" id="IPR036097">
    <property type="entry name" value="HisK_dim/P_sf"/>
</dbReference>
<dbReference type="SMART" id="SM00387">
    <property type="entry name" value="HATPase_c"/>
    <property type="match status" value="1"/>
</dbReference>
<dbReference type="Gene3D" id="1.10.287.130">
    <property type="match status" value="1"/>
</dbReference>
<keyword evidence="5" id="KW-0175">Coiled coil</keyword>
<dbReference type="Pfam" id="PF07494">
    <property type="entry name" value="Reg_prop"/>
    <property type="match status" value="4"/>
</dbReference>
<dbReference type="PROSITE" id="PS50110">
    <property type="entry name" value="RESPONSE_REGULATORY"/>
    <property type="match status" value="1"/>
</dbReference>
<dbReference type="Gene3D" id="2.60.40.10">
    <property type="entry name" value="Immunoglobulins"/>
    <property type="match status" value="1"/>
</dbReference>
<dbReference type="PATRIC" id="fig|394096.3.peg.3316"/>
<accession>A0A085WK25</accession>
<organism evidence="8 9">
    <name type="scientific">Hyalangium minutum</name>
    <dbReference type="NCBI Taxonomy" id="394096"/>
    <lineage>
        <taxon>Bacteria</taxon>
        <taxon>Pseudomonadati</taxon>
        <taxon>Myxococcota</taxon>
        <taxon>Myxococcia</taxon>
        <taxon>Myxococcales</taxon>
        <taxon>Cystobacterineae</taxon>
        <taxon>Archangiaceae</taxon>
        <taxon>Hyalangium</taxon>
    </lineage>
</organism>
<comment type="catalytic activity">
    <reaction evidence="1">
        <text>ATP + protein L-histidine = ADP + protein N-phospho-L-histidine.</text>
        <dbReference type="EC" id="2.7.13.3"/>
    </reaction>
</comment>
<evidence type="ECO:0000313" key="9">
    <source>
        <dbReference type="Proteomes" id="UP000028725"/>
    </source>
</evidence>
<dbReference type="Gene3D" id="2.130.10.10">
    <property type="entry name" value="YVTN repeat-like/Quinoprotein amine dehydrogenase"/>
    <property type="match status" value="3"/>
</dbReference>
<feature type="domain" description="Response regulatory" evidence="7">
    <location>
        <begin position="1089"/>
        <end position="1206"/>
    </location>
</feature>
<dbReference type="SUPFAM" id="SSF63829">
    <property type="entry name" value="Calcium-dependent phosphotriesterase"/>
    <property type="match status" value="3"/>
</dbReference>
<reference evidence="8 9" key="1">
    <citation type="submission" date="2014-04" db="EMBL/GenBank/DDBJ databases">
        <title>Genome assembly of Hyalangium minutum DSM 14724.</title>
        <authorList>
            <person name="Sharma G."/>
            <person name="Subramanian S."/>
        </authorList>
    </citation>
    <scope>NUCLEOTIDE SEQUENCE [LARGE SCALE GENOMIC DNA]</scope>
    <source>
        <strain evidence="8 9">DSM 14724</strain>
    </source>
</reference>
<dbReference type="Pfam" id="PF07495">
    <property type="entry name" value="Y_Y_Y"/>
    <property type="match status" value="1"/>
</dbReference>
<dbReference type="SUPFAM" id="SSF47384">
    <property type="entry name" value="Homodimeric domain of signal transducing histidine kinase"/>
    <property type="match status" value="1"/>
</dbReference>
<dbReference type="AlphaFoldDB" id="A0A085WK25"/>
<dbReference type="STRING" id="394096.DB31_7275"/>
<evidence type="ECO:0000259" key="6">
    <source>
        <dbReference type="PROSITE" id="PS50109"/>
    </source>
</evidence>
<dbReference type="GO" id="GO:0000155">
    <property type="term" value="F:phosphorelay sensor kinase activity"/>
    <property type="evidence" value="ECO:0007669"/>
    <property type="project" value="InterPro"/>
</dbReference>
<comment type="caution">
    <text evidence="8">The sequence shown here is derived from an EMBL/GenBank/DDBJ whole genome shotgun (WGS) entry which is preliminary data.</text>
</comment>
<dbReference type="InterPro" id="IPR001789">
    <property type="entry name" value="Sig_transdc_resp-reg_receiver"/>
</dbReference>
<evidence type="ECO:0000256" key="4">
    <source>
        <dbReference type="PROSITE-ProRule" id="PRU00169"/>
    </source>
</evidence>
<dbReference type="SUPFAM" id="SSF52172">
    <property type="entry name" value="CheY-like"/>
    <property type="match status" value="1"/>
</dbReference>
<dbReference type="PANTHER" id="PTHR43547">
    <property type="entry name" value="TWO-COMPONENT HISTIDINE KINASE"/>
    <property type="match status" value="1"/>
</dbReference>
<dbReference type="Gene3D" id="3.40.50.2300">
    <property type="match status" value="1"/>
</dbReference>
<dbReference type="InterPro" id="IPR003594">
    <property type="entry name" value="HATPase_dom"/>
</dbReference>
<dbReference type="Pfam" id="PF02518">
    <property type="entry name" value="HATPase_c"/>
    <property type="match status" value="1"/>
</dbReference>
<gene>
    <name evidence="8" type="ORF">DB31_7275</name>
</gene>
<feature type="domain" description="Histidine kinase" evidence="6">
    <location>
        <begin position="841"/>
        <end position="1068"/>
    </location>
</feature>